<organism evidence="12 13">
    <name type="scientific">Reticulomyxa filosa</name>
    <dbReference type="NCBI Taxonomy" id="46433"/>
    <lineage>
        <taxon>Eukaryota</taxon>
        <taxon>Sar</taxon>
        <taxon>Rhizaria</taxon>
        <taxon>Retaria</taxon>
        <taxon>Foraminifera</taxon>
        <taxon>Monothalamids</taxon>
        <taxon>Reticulomyxidae</taxon>
        <taxon>Reticulomyxa</taxon>
    </lineage>
</organism>
<feature type="binding site" evidence="10">
    <location>
        <position position="175"/>
    </location>
    <ligand>
        <name>substrate</name>
    </ligand>
</feature>
<evidence type="ECO:0000256" key="6">
    <source>
        <dbReference type="ARBA" id="ARBA00022839"/>
    </source>
</evidence>
<dbReference type="CDD" id="cd09122">
    <property type="entry name" value="PLDc_Tdp1_1"/>
    <property type="match status" value="1"/>
</dbReference>
<dbReference type="OrthoDB" id="47785at2759"/>
<comment type="caution">
    <text evidence="12">The sequence shown here is derived from an EMBL/GenBank/DDBJ whole genome shotgun (WGS) entry which is preliminary data.</text>
</comment>
<evidence type="ECO:0000256" key="5">
    <source>
        <dbReference type="ARBA" id="ARBA00022801"/>
    </source>
</evidence>
<keyword evidence="6" id="KW-0269">Exonuclease</keyword>
<feature type="active site" description="Nucleophile" evidence="9">
    <location>
        <position position="173"/>
    </location>
</feature>
<keyword evidence="3" id="KW-0540">Nuclease</keyword>
<feature type="binding site" evidence="10">
    <location>
        <position position="408"/>
    </location>
    <ligand>
        <name>substrate</name>
    </ligand>
</feature>
<evidence type="ECO:0000256" key="7">
    <source>
        <dbReference type="ARBA" id="ARBA00023204"/>
    </source>
</evidence>
<dbReference type="GO" id="GO:0006281">
    <property type="term" value="P:DNA repair"/>
    <property type="evidence" value="ECO:0007669"/>
    <property type="project" value="UniProtKB-KW"/>
</dbReference>
<evidence type="ECO:0000256" key="2">
    <source>
        <dbReference type="ARBA" id="ARBA00010205"/>
    </source>
</evidence>
<dbReference type="Pfam" id="PF06087">
    <property type="entry name" value="Tyr-DNA_phospho"/>
    <property type="match status" value="1"/>
</dbReference>
<evidence type="ECO:0000256" key="3">
    <source>
        <dbReference type="ARBA" id="ARBA00022722"/>
    </source>
</evidence>
<evidence type="ECO:0000256" key="10">
    <source>
        <dbReference type="PIRSR" id="PIRSR610347-2"/>
    </source>
</evidence>
<dbReference type="GO" id="GO:0005634">
    <property type="term" value="C:nucleus"/>
    <property type="evidence" value="ECO:0007669"/>
    <property type="project" value="UniProtKB-SubCell"/>
</dbReference>
<dbReference type="SUPFAM" id="SSF56024">
    <property type="entry name" value="Phospholipase D/nuclease"/>
    <property type="match status" value="2"/>
</dbReference>
<dbReference type="PANTHER" id="PTHR12415:SF0">
    <property type="entry name" value="TYROSYL-DNA PHOSPHODIESTERASE 1"/>
    <property type="match status" value="1"/>
</dbReference>
<reference evidence="12 13" key="1">
    <citation type="journal article" date="2013" name="Curr. Biol.">
        <title>The Genome of the Foraminiferan Reticulomyxa filosa.</title>
        <authorList>
            <person name="Glockner G."/>
            <person name="Hulsmann N."/>
            <person name="Schleicher M."/>
            <person name="Noegel A.A."/>
            <person name="Eichinger L."/>
            <person name="Gallinger C."/>
            <person name="Pawlowski J."/>
            <person name="Sierra R."/>
            <person name="Euteneuer U."/>
            <person name="Pillet L."/>
            <person name="Moustafa A."/>
            <person name="Platzer M."/>
            <person name="Groth M."/>
            <person name="Szafranski K."/>
            <person name="Schliwa M."/>
        </authorList>
    </citation>
    <scope>NUCLEOTIDE SEQUENCE [LARGE SCALE GENOMIC DNA]</scope>
</reference>
<dbReference type="GO" id="GO:0003697">
    <property type="term" value="F:single-stranded DNA binding"/>
    <property type="evidence" value="ECO:0007669"/>
    <property type="project" value="TreeGrafter"/>
</dbReference>
<protein>
    <recommendedName>
        <fullName evidence="14">Tyrosyl-DNA phosphodiesterase</fullName>
    </recommendedName>
</protein>
<dbReference type="GO" id="GO:0017005">
    <property type="term" value="F:3'-tyrosyl-DNA phosphodiesterase activity"/>
    <property type="evidence" value="ECO:0007669"/>
    <property type="project" value="TreeGrafter"/>
</dbReference>
<evidence type="ECO:0000256" key="9">
    <source>
        <dbReference type="PIRSR" id="PIRSR610347-1"/>
    </source>
</evidence>
<accession>X6MA94</accession>
<dbReference type="OMA" id="WFRGQFL"/>
<name>X6MA94_RETFI</name>
<evidence type="ECO:0008006" key="14">
    <source>
        <dbReference type="Google" id="ProtNLM"/>
    </source>
</evidence>
<comment type="similarity">
    <text evidence="2">Belongs to the tyrosyl-DNA phosphodiesterase family.</text>
</comment>
<dbReference type="Proteomes" id="UP000023152">
    <property type="component" value="Unassembled WGS sequence"/>
</dbReference>
<keyword evidence="4" id="KW-0227">DNA damage</keyword>
<keyword evidence="8" id="KW-0539">Nucleus</keyword>
<feature type="active site" description="Proton donor/acceptor" evidence="9">
    <location>
        <position position="406"/>
    </location>
</feature>
<evidence type="ECO:0000256" key="4">
    <source>
        <dbReference type="ARBA" id="ARBA00022763"/>
    </source>
</evidence>
<dbReference type="Gene3D" id="3.30.870.10">
    <property type="entry name" value="Endonuclease Chain A"/>
    <property type="match status" value="2"/>
</dbReference>
<dbReference type="EMBL" id="ASPP01023801">
    <property type="protein sequence ID" value="ETO09940.1"/>
    <property type="molecule type" value="Genomic_DNA"/>
</dbReference>
<proteinExistence type="inferred from homology"/>
<dbReference type="PANTHER" id="PTHR12415">
    <property type="entry name" value="TYROSYL-DNA PHOSPHODIESTERASE 1"/>
    <property type="match status" value="1"/>
</dbReference>
<gene>
    <name evidence="12" type="ORF">RFI_27437</name>
</gene>
<evidence type="ECO:0000256" key="1">
    <source>
        <dbReference type="ARBA" id="ARBA00004123"/>
    </source>
</evidence>
<dbReference type="GO" id="GO:0003690">
    <property type="term" value="F:double-stranded DNA binding"/>
    <property type="evidence" value="ECO:0007669"/>
    <property type="project" value="TreeGrafter"/>
</dbReference>
<feature type="site" description="Interaction with DNA" evidence="11">
    <location>
        <position position="435"/>
    </location>
</feature>
<keyword evidence="7" id="KW-0234">DNA repair</keyword>
<evidence type="ECO:0000256" key="8">
    <source>
        <dbReference type="ARBA" id="ARBA00023242"/>
    </source>
</evidence>
<sequence>MTENCEKKEKRPRSEISGESGIDVNVLCSKGTEREFENKRRKLIIDTKDDFEKKEDHCSKANNNKNVAFWLNGTPYMDTKQDMFSLSLDQIIKLPQQEPVVIEKCILFNFKVDLQWLVKACPLLTNAELVKEVHIFHGEAQEEYAGICKYMKAFRTFAFEKLVNVPYPYGTHHTKMMLLVYPEQGIRVVIGTANLIEKDWLYKTNGCYLQDFPLKKNKPGETHDCEFENDLLEYCNAINATGIDKNFFSFLTQYDYRTSKVILIPHIPGKHNVHGKSFGYLRMKYHLQKHFAKNKQSDKESKDTTFNSSDASMSPLIVQVSSIGSLSEKWLNEEFIPSVSIRSSHSPTSMQLLWPTVDQVRNSIEGYEAGNSLCLSRKNCKEFFQKNGYFHEWNASISGRSTLMPHIKSYCQYLLNKDEQCVEMPWFLLSSANLSGAAWGCFQKSQISCLFEAMKWVSSFFRVLCKDSAQILIFLNIPEVVHQDKKDERSEDVKFFSFYETQMDKHPNSIIFPIPMKISHPKKFNKDDQPWIWDIRYNKPDIYGIVR</sequence>
<keyword evidence="13" id="KW-1185">Reference proteome</keyword>
<dbReference type="GO" id="GO:0004527">
    <property type="term" value="F:exonuclease activity"/>
    <property type="evidence" value="ECO:0007669"/>
    <property type="project" value="UniProtKB-KW"/>
</dbReference>
<keyword evidence="5" id="KW-0378">Hydrolase</keyword>
<evidence type="ECO:0000256" key="11">
    <source>
        <dbReference type="PIRSR" id="PIRSR610347-3"/>
    </source>
</evidence>
<dbReference type="AlphaFoldDB" id="X6MA94"/>
<comment type="subcellular location">
    <subcellularLocation>
        <location evidence="1">Nucleus</location>
    </subcellularLocation>
</comment>
<dbReference type="InterPro" id="IPR010347">
    <property type="entry name" value="Tdp1"/>
</dbReference>
<evidence type="ECO:0000313" key="13">
    <source>
        <dbReference type="Proteomes" id="UP000023152"/>
    </source>
</evidence>
<evidence type="ECO:0000313" key="12">
    <source>
        <dbReference type="EMBL" id="ETO09940.1"/>
    </source>
</evidence>